<evidence type="ECO:0000256" key="1">
    <source>
        <dbReference type="SAM" id="MobiDB-lite"/>
    </source>
</evidence>
<name>A0ABS3J6Z5_9HYPH</name>
<keyword evidence="3" id="KW-1185">Reference proteome</keyword>
<proteinExistence type="predicted"/>
<reference evidence="2 3" key="1">
    <citation type="submission" date="2021-03" db="EMBL/GenBank/DDBJ databases">
        <title>Whole genome sequence of Jiella sp. MQZ13P-4.</title>
        <authorList>
            <person name="Tuo L."/>
        </authorList>
    </citation>
    <scope>NUCLEOTIDE SEQUENCE [LARGE SCALE GENOMIC DNA]</scope>
    <source>
        <strain evidence="2 3">MQZ13P-4</strain>
    </source>
</reference>
<organism evidence="2 3">
    <name type="scientific">Jiella sonneratiae</name>
    <dbReference type="NCBI Taxonomy" id="2816856"/>
    <lineage>
        <taxon>Bacteria</taxon>
        <taxon>Pseudomonadati</taxon>
        <taxon>Pseudomonadota</taxon>
        <taxon>Alphaproteobacteria</taxon>
        <taxon>Hyphomicrobiales</taxon>
        <taxon>Aurantimonadaceae</taxon>
        <taxon>Jiella</taxon>
    </lineage>
</organism>
<feature type="compositionally biased region" description="Basic and acidic residues" evidence="1">
    <location>
        <begin position="290"/>
        <end position="301"/>
    </location>
</feature>
<evidence type="ECO:0000313" key="2">
    <source>
        <dbReference type="EMBL" id="MBO0905451.1"/>
    </source>
</evidence>
<feature type="region of interest" description="Disordered" evidence="1">
    <location>
        <begin position="195"/>
        <end position="220"/>
    </location>
</feature>
<dbReference type="InterPro" id="IPR046071">
    <property type="entry name" value="DUF6030"/>
</dbReference>
<sequence length="535" mass="57555">MHPASVFCSMIGSRVRASHQMSHPHVPGEPPDRETRPRLRRRVLRFSQRKGRAGAAGLALWPAMRRVAGSRGTESAESEMAKTRARALEGDETYGRRSRWPAAGLSRLPGLAWRPSLRWRRTARPVGTGAVRRLEGAGAFLKNGGRFMAQGARGFRRRVGRATGGIVSRLFVAGGRAAAIMRRVVGRRSGWRAWSKRDPSQNAAAPRGRDGTRKTPVWDAGGTAVPRAERRGGILPALGLVSRLGIVALAIAGGLAIAFLNSRAGGSLGESLRRAAETGSVFGGTPSRPSAEKTDAVRPAEGDGAPIRTAELAPITTARLLMPPATPKTPEFVRLAMVSPKKLCRAIDPGRAIMTWHESAFLQGQWECYATATADGRKVDRNGDLEDGPATDDPEAVVEPALPSEPQLFVMARGVRKDALTSVRIKLIADNEAKAKAAGQRLAELAAALFAALQWNPPAGLHDKLRSLQNFQLDQAETRLIFKRELSQGWQYNLIVVFPNYLRYGDGPRFQAPPQTSGGGVRPPSAPEAAAGDLP</sequence>
<evidence type="ECO:0000313" key="3">
    <source>
        <dbReference type="Proteomes" id="UP000664288"/>
    </source>
</evidence>
<comment type="caution">
    <text evidence="2">The sequence shown here is derived from an EMBL/GenBank/DDBJ whole genome shotgun (WGS) entry which is preliminary data.</text>
</comment>
<feature type="region of interest" description="Disordered" evidence="1">
    <location>
        <begin position="279"/>
        <end position="307"/>
    </location>
</feature>
<dbReference type="Proteomes" id="UP000664288">
    <property type="component" value="Unassembled WGS sequence"/>
</dbReference>
<accession>A0ABS3J6Z5</accession>
<dbReference type="EMBL" id="JAFMPY010000021">
    <property type="protein sequence ID" value="MBO0905451.1"/>
    <property type="molecule type" value="Genomic_DNA"/>
</dbReference>
<gene>
    <name evidence="2" type="ORF">J1C47_17540</name>
</gene>
<feature type="region of interest" description="Disordered" evidence="1">
    <location>
        <begin position="509"/>
        <end position="535"/>
    </location>
</feature>
<dbReference type="RefSeq" id="WP_207352079.1">
    <property type="nucleotide sequence ID" value="NZ_JAFMPY010000021.1"/>
</dbReference>
<feature type="region of interest" description="Disordered" evidence="1">
    <location>
        <begin position="16"/>
        <end position="38"/>
    </location>
</feature>
<dbReference type="Pfam" id="PF19495">
    <property type="entry name" value="DUF6030"/>
    <property type="match status" value="1"/>
</dbReference>
<protein>
    <submittedName>
        <fullName evidence="2">Uncharacterized protein</fullName>
    </submittedName>
</protein>